<sequence length="351" mass="38999">MLEATKKEIENGLVFDSATPLDDVKDLLNNSRSLTIDCGVTKMTGSRLNDLMKVARAEGVDDFTLLNVCGQNLIGTGVSGPAKIDVYGLMGNHSAAFIDKIELNTYPTFFPNQVWCPGDAQVAIANTSNPTELNIGGSVDDLFASYCPSGVFRVAGQGGNRCGLRTGAGIPHVWREIDYSEFEGMTGDEIKEDLLYKYQLRKAKLNSLGFQKFLLEFKKKIEDRKPPVIVFGRRVRDYFMEYAQGTIGVILNIYDAPSPVGYYICSGMTAGKAFIRGDVSHDRLGSNVKLSPMTDENREFLDGQILGFYKTFSKRLTDSYQEKLDGFVERLDKNRDEALDHFVKIVPIDSE</sequence>
<organism evidence="1">
    <name type="scientific">hydrothermal vent metagenome</name>
    <dbReference type="NCBI Taxonomy" id="652676"/>
    <lineage>
        <taxon>unclassified sequences</taxon>
        <taxon>metagenomes</taxon>
        <taxon>ecological metagenomes</taxon>
    </lineage>
</organism>
<dbReference type="EC" id="1.4.1.13" evidence="1"/>
<gene>
    <name evidence="1" type="ORF">MNBD_NITROSPINAE04-2052</name>
</gene>
<dbReference type="EMBL" id="UOGA01000240">
    <property type="protein sequence ID" value="VAX23226.1"/>
    <property type="molecule type" value="Genomic_DNA"/>
</dbReference>
<dbReference type="InterPro" id="IPR036485">
    <property type="entry name" value="Glu_synth_asu_C_sf"/>
</dbReference>
<dbReference type="PANTHER" id="PTHR39673">
    <property type="entry name" value="TUNGSTEN FORMYLMETHANOFURAN DEHYDROGENASE, SUBUNIT C (FWDC)"/>
    <property type="match status" value="1"/>
</dbReference>
<proteinExistence type="predicted"/>
<name>A0A3B1BY22_9ZZZZ</name>
<dbReference type="SUPFAM" id="SSF69336">
    <property type="entry name" value="Alpha subunit of glutamate synthase, C-terminal domain"/>
    <property type="match status" value="2"/>
</dbReference>
<dbReference type="Gene3D" id="2.160.20.60">
    <property type="entry name" value="Glutamate synthase, alpha subunit, C-terminal domain"/>
    <property type="match status" value="1"/>
</dbReference>
<dbReference type="PANTHER" id="PTHR39673:SF5">
    <property type="entry name" value="TUNGSTEN-CONTAINING FORMYLMETHANOFURAN DEHYDROGENASE 2 SUBUNIT C"/>
    <property type="match status" value="1"/>
</dbReference>
<dbReference type="AlphaFoldDB" id="A0A3B1BY22"/>
<protein>
    <submittedName>
        <fullName evidence="1">Glutamate synthase [NADPH] large chain</fullName>
        <ecNumber evidence="1">1.4.1.13</ecNumber>
    </submittedName>
</protein>
<keyword evidence="1" id="KW-0560">Oxidoreductase</keyword>
<reference evidence="1" key="1">
    <citation type="submission" date="2018-06" db="EMBL/GenBank/DDBJ databases">
        <authorList>
            <person name="Zhirakovskaya E."/>
        </authorList>
    </citation>
    <scope>NUCLEOTIDE SEQUENCE</scope>
</reference>
<accession>A0A3B1BY22</accession>
<dbReference type="GO" id="GO:0004355">
    <property type="term" value="F:glutamate synthase (NADPH) activity"/>
    <property type="evidence" value="ECO:0007669"/>
    <property type="project" value="UniProtKB-EC"/>
</dbReference>
<evidence type="ECO:0000313" key="1">
    <source>
        <dbReference type="EMBL" id="VAX23226.1"/>
    </source>
</evidence>